<keyword evidence="3" id="KW-0804">Transcription</keyword>
<evidence type="ECO:0000256" key="2">
    <source>
        <dbReference type="ARBA" id="ARBA00023125"/>
    </source>
</evidence>
<evidence type="ECO:0000256" key="3">
    <source>
        <dbReference type="ARBA" id="ARBA00023163"/>
    </source>
</evidence>
<dbReference type="Proteomes" id="UP001494902">
    <property type="component" value="Unassembled WGS sequence"/>
</dbReference>
<dbReference type="Pfam" id="PF00392">
    <property type="entry name" value="GntR"/>
    <property type="match status" value="1"/>
</dbReference>
<dbReference type="SUPFAM" id="SSF46785">
    <property type="entry name" value="Winged helix' DNA-binding domain"/>
    <property type="match status" value="1"/>
</dbReference>
<organism evidence="5 6">
    <name type="scientific">Pseudonocardia nematodicida</name>
    <dbReference type="NCBI Taxonomy" id="1206997"/>
    <lineage>
        <taxon>Bacteria</taxon>
        <taxon>Bacillati</taxon>
        <taxon>Actinomycetota</taxon>
        <taxon>Actinomycetes</taxon>
        <taxon>Pseudonocardiales</taxon>
        <taxon>Pseudonocardiaceae</taxon>
        <taxon>Pseudonocardia</taxon>
    </lineage>
</organism>
<gene>
    <name evidence="5" type="ORF">WIS52_23635</name>
</gene>
<keyword evidence="6" id="KW-1185">Reference proteome</keyword>
<sequence length="228" mass="24754">MQPIPERPQRLTETVYTRIREAIVASELSPGAAVTEAGLAEQLAVSKTPVREALVRLAYVGFVVPEGRRGLNVVSPSLESIRSAYEVRIALEAQAVRLAAERRTEAEADEVARLAQESLDAVGQGDRPAFRALDRTFHLAIASATHNPRLANVVADYVDLANTLRRRDAPQVDNSRECAGHHVRIAEAVTVHDPDAAERTLRLHLSKVQALVEDGFRAAAGRAVASYA</sequence>
<keyword evidence="2" id="KW-0238">DNA-binding</keyword>
<name>A0ABV1KHR5_9PSEU</name>
<feature type="domain" description="HTH gntR-type" evidence="4">
    <location>
        <begin position="9"/>
        <end position="76"/>
    </location>
</feature>
<dbReference type="SUPFAM" id="SSF48008">
    <property type="entry name" value="GntR ligand-binding domain-like"/>
    <property type="match status" value="1"/>
</dbReference>
<keyword evidence="1" id="KW-0805">Transcription regulation</keyword>
<dbReference type="SMART" id="SM00895">
    <property type="entry name" value="FCD"/>
    <property type="match status" value="1"/>
</dbReference>
<dbReference type="Pfam" id="PF07729">
    <property type="entry name" value="FCD"/>
    <property type="match status" value="1"/>
</dbReference>
<evidence type="ECO:0000313" key="5">
    <source>
        <dbReference type="EMBL" id="MEQ3553474.1"/>
    </source>
</evidence>
<dbReference type="InterPro" id="IPR036388">
    <property type="entry name" value="WH-like_DNA-bd_sf"/>
</dbReference>
<dbReference type="PANTHER" id="PTHR43537:SF45">
    <property type="entry name" value="GNTR FAMILY REGULATORY PROTEIN"/>
    <property type="match status" value="1"/>
</dbReference>
<accession>A0ABV1KHR5</accession>
<dbReference type="Gene3D" id="1.20.120.530">
    <property type="entry name" value="GntR ligand-binding domain-like"/>
    <property type="match status" value="1"/>
</dbReference>
<dbReference type="RefSeq" id="WP_349300541.1">
    <property type="nucleotide sequence ID" value="NZ_JBEDNQ010000010.1"/>
</dbReference>
<comment type="caution">
    <text evidence="5">The sequence shown here is derived from an EMBL/GenBank/DDBJ whole genome shotgun (WGS) entry which is preliminary data.</text>
</comment>
<dbReference type="PANTHER" id="PTHR43537">
    <property type="entry name" value="TRANSCRIPTIONAL REGULATOR, GNTR FAMILY"/>
    <property type="match status" value="1"/>
</dbReference>
<dbReference type="EMBL" id="JBEDNQ010000010">
    <property type="protein sequence ID" value="MEQ3553474.1"/>
    <property type="molecule type" value="Genomic_DNA"/>
</dbReference>
<dbReference type="InterPro" id="IPR000524">
    <property type="entry name" value="Tscrpt_reg_HTH_GntR"/>
</dbReference>
<dbReference type="InterPro" id="IPR036390">
    <property type="entry name" value="WH_DNA-bd_sf"/>
</dbReference>
<dbReference type="Gene3D" id="1.10.10.10">
    <property type="entry name" value="Winged helix-like DNA-binding domain superfamily/Winged helix DNA-binding domain"/>
    <property type="match status" value="1"/>
</dbReference>
<proteinExistence type="predicted"/>
<reference evidence="5 6" key="1">
    <citation type="submission" date="2024-03" db="EMBL/GenBank/DDBJ databases">
        <title>Draft genome sequence of Pseudonocardia nematodicida JCM 31783.</title>
        <authorList>
            <person name="Butdee W."/>
            <person name="Duangmal K."/>
        </authorList>
    </citation>
    <scope>NUCLEOTIDE SEQUENCE [LARGE SCALE GENOMIC DNA]</scope>
    <source>
        <strain evidence="5 6">JCM 31783</strain>
    </source>
</reference>
<dbReference type="InterPro" id="IPR008920">
    <property type="entry name" value="TF_FadR/GntR_C"/>
</dbReference>
<evidence type="ECO:0000259" key="4">
    <source>
        <dbReference type="PROSITE" id="PS50949"/>
    </source>
</evidence>
<evidence type="ECO:0000256" key="1">
    <source>
        <dbReference type="ARBA" id="ARBA00023015"/>
    </source>
</evidence>
<evidence type="ECO:0000313" key="6">
    <source>
        <dbReference type="Proteomes" id="UP001494902"/>
    </source>
</evidence>
<protein>
    <submittedName>
        <fullName evidence="5">GntR family transcriptional regulator</fullName>
    </submittedName>
</protein>
<dbReference type="PROSITE" id="PS50949">
    <property type="entry name" value="HTH_GNTR"/>
    <property type="match status" value="1"/>
</dbReference>
<dbReference type="InterPro" id="IPR011711">
    <property type="entry name" value="GntR_C"/>
</dbReference>
<dbReference type="SMART" id="SM00345">
    <property type="entry name" value="HTH_GNTR"/>
    <property type="match status" value="1"/>
</dbReference>